<evidence type="ECO:0000313" key="1">
    <source>
        <dbReference type="EMBL" id="KKK97475.1"/>
    </source>
</evidence>
<dbReference type="AlphaFoldDB" id="A0A0F9AGR3"/>
<comment type="caution">
    <text evidence="1">The sequence shown here is derived from an EMBL/GenBank/DDBJ whole genome shotgun (WGS) entry which is preliminary data.</text>
</comment>
<protein>
    <submittedName>
        <fullName evidence="1">Uncharacterized protein</fullName>
    </submittedName>
</protein>
<feature type="non-terminal residue" evidence="1">
    <location>
        <position position="1"/>
    </location>
</feature>
<sequence>TDMLFHVNNTLAATLAPGGNLTLVGSLTATAIRVSSDNAGSIGVSGTAFSDLFLASGAVINFNAGNMTITHSAGTLAIEGGKVVVGVAGATQGTLVIGGTGVTNSIAFIGASIGAGSNAVNLGDDGTDAVIGVGNSSTDLHILKRVAGVYSIAMTISSAGNFDFKTGTTAFNTITYTWPGSDGGSGNVLSTNGSGILSWTAGGAGALGGSGTAGTIAKWSAAATLTDSVISESAGGDVTIGTPVITAFTPSLSVVGTDPAFILKDTATAVDYFAMNVASGIVNIWYDDAADIIWQTATTVTGAGLVERMRLSSAGVLTLSGTMSALDMAGQIDLNTNNIIAGGTASLAAITDLVSVIRSSAVATLILSGGSNVNAGGNITLYGETHANNSNFLFRAGNTDRFKWDEGDVEFTVFGQMKMDDGGLPTDVAGVVISGSDPVAEDYVDGTIWC</sequence>
<feature type="non-terminal residue" evidence="1">
    <location>
        <position position="450"/>
    </location>
</feature>
<accession>A0A0F9AGR3</accession>
<organism evidence="1">
    <name type="scientific">marine sediment metagenome</name>
    <dbReference type="NCBI Taxonomy" id="412755"/>
    <lineage>
        <taxon>unclassified sequences</taxon>
        <taxon>metagenomes</taxon>
        <taxon>ecological metagenomes</taxon>
    </lineage>
</organism>
<proteinExistence type="predicted"/>
<reference evidence="1" key="1">
    <citation type="journal article" date="2015" name="Nature">
        <title>Complex archaea that bridge the gap between prokaryotes and eukaryotes.</title>
        <authorList>
            <person name="Spang A."/>
            <person name="Saw J.H."/>
            <person name="Jorgensen S.L."/>
            <person name="Zaremba-Niedzwiedzka K."/>
            <person name="Martijn J."/>
            <person name="Lind A.E."/>
            <person name="van Eijk R."/>
            <person name="Schleper C."/>
            <person name="Guy L."/>
            <person name="Ettema T.J."/>
        </authorList>
    </citation>
    <scope>NUCLEOTIDE SEQUENCE</scope>
</reference>
<dbReference type="EMBL" id="LAZR01046036">
    <property type="protein sequence ID" value="KKK97475.1"/>
    <property type="molecule type" value="Genomic_DNA"/>
</dbReference>
<name>A0A0F9AGR3_9ZZZZ</name>
<gene>
    <name evidence="1" type="ORF">LCGC14_2652380</name>
</gene>